<accession>A0A9J6DPI5</accession>
<evidence type="ECO:0000256" key="1">
    <source>
        <dbReference type="SAM" id="MobiDB-lite"/>
    </source>
</evidence>
<sequence length="145" mass="16114">MDVRFRLAQNPDGTDHRPLHAWHRLLSKSRASFPHRTDEEEIKSLRAVNYGGGGRVLETGRSKASLYSPVCRNLRQSLYVLGNFDGPSDAARRGEDIDVALAAWQRAHVTRLDVGEHDLPSECLRSESQATKSSPEIAMGLPPRA</sequence>
<keyword evidence="3" id="KW-1185">Reference proteome</keyword>
<reference evidence="2" key="2">
    <citation type="submission" date="2021-09" db="EMBL/GenBank/DDBJ databases">
        <authorList>
            <person name="Jia N."/>
            <person name="Wang J."/>
            <person name="Shi W."/>
            <person name="Du L."/>
            <person name="Sun Y."/>
            <person name="Zhan W."/>
            <person name="Jiang J."/>
            <person name="Wang Q."/>
            <person name="Zhang B."/>
            <person name="Ji P."/>
            <person name="Sakyi L.B."/>
            <person name="Cui X."/>
            <person name="Yuan T."/>
            <person name="Jiang B."/>
            <person name="Yang W."/>
            <person name="Lam T.T.-Y."/>
            <person name="Chang Q."/>
            <person name="Ding S."/>
            <person name="Wang X."/>
            <person name="Zhu J."/>
            <person name="Ruan X."/>
            <person name="Zhao L."/>
            <person name="Wei J."/>
            <person name="Que T."/>
            <person name="Du C."/>
            <person name="Cheng J."/>
            <person name="Dai P."/>
            <person name="Han X."/>
            <person name="Huang E."/>
            <person name="Gao Y."/>
            <person name="Liu J."/>
            <person name="Shao H."/>
            <person name="Ye R."/>
            <person name="Li L."/>
            <person name="Wei W."/>
            <person name="Wang X."/>
            <person name="Wang C."/>
            <person name="Huo Q."/>
            <person name="Li W."/>
            <person name="Guo W."/>
            <person name="Chen H."/>
            <person name="Chen S."/>
            <person name="Zhou L."/>
            <person name="Zhou L."/>
            <person name="Ni X."/>
            <person name="Tian J."/>
            <person name="Zhou Y."/>
            <person name="Sheng Y."/>
            <person name="Liu T."/>
            <person name="Pan Y."/>
            <person name="Xia L."/>
            <person name="Li J."/>
            <person name="Zhao F."/>
            <person name="Cao W."/>
        </authorList>
    </citation>
    <scope>NUCLEOTIDE SEQUENCE</scope>
    <source>
        <strain evidence="2">Rmic-2018</strain>
        <tissue evidence="2">Larvae</tissue>
    </source>
</reference>
<feature type="region of interest" description="Disordered" evidence="1">
    <location>
        <begin position="123"/>
        <end position="145"/>
    </location>
</feature>
<comment type="caution">
    <text evidence="2">The sequence shown here is derived from an EMBL/GenBank/DDBJ whole genome shotgun (WGS) entry which is preliminary data.</text>
</comment>
<dbReference type="AlphaFoldDB" id="A0A9J6DPI5"/>
<organism evidence="2 3">
    <name type="scientific">Rhipicephalus microplus</name>
    <name type="common">Cattle tick</name>
    <name type="synonym">Boophilus microplus</name>
    <dbReference type="NCBI Taxonomy" id="6941"/>
    <lineage>
        <taxon>Eukaryota</taxon>
        <taxon>Metazoa</taxon>
        <taxon>Ecdysozoa</taxon>
        <taxon>Arthropoda</taxon>
        <taxon>Chelicerata</taxon>
        <taxon>Arachnida</taxon>
        <taxon>Acari</taxon>
        <taxon>Parasitiformes</taxon>
        <taxon>Ixodida</taxon>
        <taxon>Ixodoidea</taxon>
        <taxon>Ixodidae</taxon>
        <taxon>Rhipicephalinae</taxon>
        <taxon>Rhipicephalus</taxon>
        <taxon>Boophilus</taxon>
    </lineage>
</organism>
<gene>
    <name evidence="2" type="ORF">HPB51_020753</name>
</gene>
<proteinExistence type="predicted"/>
<reference evidence="2" key="1">
    <citation type="journal article" date="2020" name="Cell">
        <title>Large-Scale Comparative Analyses of Tick Genomes Elucidate Their Genetic Diversity and Vector Capacities.</title>
        <authorList>
            <consortium name="Tick Genome and Microbiome Consortium (TIGMIC)"/>
            <person name="Jia N."/>
            <person name="Wang J."/>
            <person name="Shi W."/>
            <person name="Du L."/>
            <person name="Sun Y."/>
            <person name="Zhan W."/>
            <person name="Jiang J.F."/>
            <person name="Wang Q."/>
            <person name="Zhang B."/>
            <person name="Ji P."/>
            <person name="Bell-Sakyi L."/>
            <person name="Cui X.M."/>
            <person name="Yuan T.T."/>
            <person name="Jiang B.G."/>
            <person name="Yang W.F."/>
            <person name="Lam T.T."/>
            <person name="Chang Q.C."/>
            <person name="Ding S.J."/>
            <person name="Wang X.J."/>
            <person name="Zhu J.G."/>
            <person name="Ruan X.D."/>
            <person name="Zhao L."/>
            <person name="Wei J.T."/>
            <person name="Ye R.Z."/>
            <person name="Que T.C."/>
            <person name="Du C.H."/>
            <person name="Zhou Y.H."/>
            <person name="Cheng J.X."/>
            <person name="Dai P.F."/>
            <person name="Guo W.B."/>
            <person name="Han X.H."/>
            <person name="Huang E.J."/>
            <person name="Li L.F."/>
            <person name="Wei W."/>
            <person name="Gao Y.C."/>
            <person name="Liu J.Z."/>
            <person name="Shao H.Z."/>
            <person name="Wang X."/>
            <person name="Wang C.C."/>
            <person name="Yang T.C."/>
            <person name="Huo Q.B."/>
            <person name="Li W."/>
            <person name="Chen H.Y."/>
            <person name="Chen S.E."/>
            <person name="Zhou L.G."/>
            <person name="Ni X.B."/>
            <person name="Tian J.H."/>
            <person name="Sheng Y."/>
            <person name="Liu T."/>
            <person name="Pan Y.S."/>
            <person name="Xia L.Y."/>
            <person name="Li J."/>
            <person name="Zhao F."/>
            <person name="Cao W.C."/>
        </authorList>
    </citation>
    <scope>NUCLEOTIDE SEQUENCE</scope>
    <source>
        <strain evidence="2">Rmic-2018</strain>
    </source>
</reference>
<evidence type="ECO:0000313" key="2">
    <source>
        <dbReference type="EMBL" id="KAH8023995.1"/>
    </source>
</evidence>
<protein>
    <submittedName>
        <fullName evidence="2">Uncharacterized protein</fullName>
    </submittedName>
</protein>
<evidence type="ECO:0000313" key="3">
    <source>
        <dbReference type="Proteomes" id="UP000821866"/>
    </source>
</evidence>
<dbReference type="Proteomes" id="UP000821866">
    <property type="component" value="Chromosome 6"/>
</dbReference>
<name>A0A9J6DPI5_RHIMP</name>
<dbReference type="EMBL" id="JABSTU010000008">
    <property type="protein sequence ID" value="KAH8023995.1"/>
    <property type="molecule type" value="Genomic_DNA"/>
</dbReference>